<keyword evidence="2" id="KW-1185">Reference proteome</keyword>
<gene>
    <name evidence="1" type="ORF">SAMN02746066_01362</name>
</gene>
<dbReference type="OrthoDB" id="9794005at2"/>
<name>A0A1M7HGT9_9FIRM</name>
<reference evidence="1 2" key="1">
    <citation type="submission" date="2016-11" db="EMBL/GenBank/DDBJ databases">
        <authorList>
            <person name="Jaros S."/>
            <person name="Januszkiewicz K."/>
            <person name="Wedrychowicz H."/>
        </authorList>
    </citation>
    <scope>NUCLEOTIDE SEQUENCE [LARGE SCALE GENOMIC DNA]</scope>
    <source>
        <strain evidence="1 2">DSM 15930</strain>
    </source>
</reference>
<dbReference type="RefSeq" id="WP_073285091.1">
    <property type="nucleotide sequence ID" value="NZ_FRCP01000008.1"/>
</dbReference>
<organism evidence="1 2">
    <name type="scientific">Anaerosporobacter mobilis DSM 15930</name>
    <dbReference type="NCBI Taxonomy" id="1120996"/>
    <lineage>
        <taxon>Bacteria</taxon>
        <taxon>Bacillati</taxon>
        <taxon>Bacillota</taxon>
        <taxon>Clostridia</taxon>
        <taxon>Lachnospirales</taxon>
        <taxon>Lachnospiraceae</taxon>
        <taxon>Anaerosporobacter</taxon>
    </lineage>
</organism>
<dbReference type="STRING" id="1120996.SAMN02746066_01362"/>
<sequence>MYQDNVILCASSAYEQKYYLNDDFKDLPDGVKEELQIMCVLYTEDIGGILTLQYEEDGTLVFHVEADEGDLLFDEVGSVLKIKELQRTKEELLEALELYYKAFFLNEDVSNLLDNK</sequence>
<dbReference type="Proteomes" id="UP000184038">
    <property type="component" value="Unassembled WGS sequence"/>
</dbReference>
<protein>
    <submittedName>
        <fullName evidence="1">Uncharacterized protein</fullName>
    </submittedName>
</protein>
<dbReference type="InterPro" id="IPR046143">
    <property type="entry name" value="DUF6145"/>
</dbReference>
<dbReference type="AlphaFoldDB" id="A0A1M7HGT9"/>
<dbReference type="EMBL" id="FRCP01000008">
    <property type="protein sequence ID" value="SHM27674.1"/>
    <property type="molecule type" value="Genomic_DNA"/>
</dbReference>
<evidence type="ECO:0000313" key="2">
    <source>
        <dbReference type="Proteomes" id="UP000184038"/>
    </source>
</evidence>
<proteinExistence type="predicted"/>
<dbReference type="Pfam" id="PF19642">
    <property type="entry name" value="DUF6145"/>
    <property type="match status" value="1"/>
</dbReference>
<accession>A0A1M7HGT9</accession>
<evidence type="ECO:0000313" key="1">
    <source>
        <dbReference type="EMBL" id="SHM27674.1"/>
    </source>
</evidence>